<dbReference type="Gene3D" id="3.20.200.10">
    <property type="entry name" value="MHCK/EF2 kinase"/>
    <property type="match status" value="1"/>
</dbReference>
<keyword evidence="7" id="KW-1185">Reference proteome</keyword>
<name>A0A165I7Y3_9BASI</name>
<evidence type="ECO:0000256" key="3">
    <source>
        <dbReference type="ARBA" id="ARBA00022777"/>
    </source>
</evidence>
<feature type="domain" description="Alpha-type protein kinase" evidence="5">
    <location>
        <begin position="121"/>
        <end position="352"/>
    </location>
</feature>
<feature type="region of interest" description="Disordered" evidence="4">
    <location>
        <begin position="400"/>
        <end position="421"/>
    </location>
</feature>
<keyword evidence="2" id="KW-0808">Transferase</keyword>
<dbReference type="EMBL" id="KV423932">
    <property type="protein sequence ID" value="KZT60241.1"/>
    <property type="molecule type" value="Genomic_DNA"/>
</dbReference>
<dbReference type="InterPro" id="IPR011009">
    <property type="entry name" value="Kinase-like_dom_sf"/>
</dbReference>
<evidence type="ECO:0000313" key="6">
    <source>
        <dbReference type="EMBL" id="KZT60241.1"/>
    </source>
</evidence>
<dbReference type="Proteomes" id="UP000076842">
    <property type="component" value="Unassembled WGS sequence"/>
</dbReference>
<protein>
    <recommendedName>
        <fullName evidence="5">Alpha-type protein kinase domain-containing protein</fullName>
    </recommendedName>
</protein>
<organism evidence="6 7">
    <name type="scientific">Calocera cornea HHB12733</name>
    <dbReference type="NCBI Taxonomy" id="1353952"/>
    <lineage>
        <taxon>Eukaryota</taxon>
        <taxon>Fungi</taxon>
        <taxon>Dikarya</taxon>
        <taxon>Basidiomycota</taxon>
        <taxon>Agaricomycotina</taxon>
        <taxon>Dacrymycetes</taxon>
        <taxon>Dacrymycetales</taxon>
        <taxon>Dacrymycetaceae</taxon>
        <taxon>Calocera</taxon>
    </lineage>
</organism>
<evidence type="ECO:0000256" key="2">
    <source>
        <dbReference type="ARBA" id="ARBA00022679"/>
    </source>
</evidence>
<dbReference type="AlphaFoldDB" id="A0A165I7Y3"/>
<dbReference type="GO" id="GO:0004674">
    <property type="term" value="F:protein serine/threonine kinase activity"/>
    <property type="evidence" value="ECO:0007669"/>
    <property type="project" value="UniProtKB-KW"/>
</dbReference>
<proteinExistence type="predicted"/>
<evidence type="ECO:0000259" key="5">
    <source>
        <dbReference type="PROSITE" id="PS51158"/>
    </source>
</evidence>
<keyword evidence="3" id="KW-0418">Kinase</keyword>
<gene>
    <name evidence="6" type="ORF">CALCODRAFT_506911</name>
</gene>
<keyword evidence="1" id="KW-0723">Serine/threonine-protein kinase</keyword>
<evidence type="ECO:0000256" key="4">
    <source>
        <dbReference type="SAM" id="MobiDB-lite"/>
    </source>
</evidence>
<dbReference type="GO" id="GO:0005524">
    <property type="term" value="F:ATP binding"/>
    <property type="evidence" value="ECO:0007669"/>
    <property type="project" value="InterPro"/>
</dbReference>
<accession>A0A165I7Y3</accession>
<dbReference type="SUPFAM" id="SSF56112">
    <property type="entry name" value="Protein kinase-like (PK-like)"/>
    <property type="match status" value="1"/>
</dbReference>
<evidence type="ECO:0000256" key="1">
    <source>
        <dbReference type="ARBA" id="ARBA00022527"/>
    </source>
</evidence>
<sequence length="461" mass="50843">MTPHPHKHVARDLEASPDEREICRALEHSDPSRGGTGNCAPYCFFSNTITGTDNDTATVITDVGRFVPVPVRDWADLAKGHEPLCINYRDDGYHAQFQVDKSKVNIIGRGSFKVCRPAMLTLWEVPMQWAHLGKVQLFHIGVQTPVVSKCHFIRASKNGPLQDAPIARENRFLEGEANLLYHATALHEHSERFVVEYKEANPSSAACRLDIPEMRMVFGRLFQHSKDCGKGRAGLVTFIEELIEKDAADDSDPGFIKFINNSSPVPVYTTGRAGRVATYLSFLQHVQYEKMSRQAFVSDYQGSLTKLSDPQILSHPEMGAIFGDGNVPEAFFAFETEHPCNEDCTAFGLSTFKRTKKTTQQVNKHNSFELMGDQSPSPPPLQTVLNDECAKITAVQGHAMSAAPGTKKQGPAAKGYSVLPTAEGRLQEEQALAVRRQSERLQQAAALKSQSGKGGRSKSCV</sequence>
<feature type="region of interest" description="Disordered" evidence="4">
    <location>
        <begin position="437"/>
        <end position="461"/>
    </location>
</feature>
<dbReference type="InParanoid" id="A0A165I7Y3"/>
<dbReference type="OrthoDB" id="301415at2759"/>
<dbReference type="InterPro" id="IPR004166">
    <property type="entry name" value="a-kinase_dom"/>
</dbReference>
<dbReference type="PROSITE" id="PS51158">
    <property type="entry name" value="ALPHA_KINASE"/>
    <property type="match status" value="1"/>
</dbReference>
<dbReference type="Pfam" id="PF02816">
    <property type="entry name" value="Alpha_kinase"/>
    <property type="match status" value="1"/>
</dbReference>
<reference evidence="6 7" key="1">
    <citation type="journal article" date="2016" name="Mol. Biol. Evol.">
        <title>Comparative Genomics of Early-Diverging Mushroom-Forming Fungi Provides Insights into the Origins of Lignocellulose Decay Capabilities.</title>
        <authorList>
            <person name="Nagy L.G."/>
            <person name="Riley R."/>
            <person name="Tritt A."/>
            <person name="Adam C."/>
            <person name="Daum C."/>
            <person name="Floudas D."/>
            <person name="Sun H."/>
            <person name="Yadav J.S."/>
            <person name="Pangilinan J."/>
            <person name="Larsson K.H."/>
            <person name="Matsuura K."/>
            <person name="Barry K."/>
            <person name="Labutti K."/>
            <person name="Kuo R."/>
            <person name="Ohm R.A."/>
            <person name="Bhattacharya S.S."/>
            <person name="Shirouzu T."/>
            <person name="Yoshinaga Y."/>
            <person name="Martin F.M."/>
            <person name="Grigoriev I.V."/>
            <person name="Hibbett D.S."/>
        </authorList>
    </citation>
    <scope>NUCLEOTIDE SEQUENCE [LARGE SCALE GENOMIC DNA]</scope>
    <source>
        <strain evidence="6 7">HHB12733</strain>
    </source>
</reference>
<evidence type="ECO:0000313" key="7">
    <source>
        <dbReference type="Proteomes" id="UP000076842"/>
    </source>
</evidence>